<dbReference type="InterPro" id="IPR036388">
    <property type="entry name" value="WH-like_DNA-bd_sf"/>
</dbReference>
<dbReference type="InterPro" id="IPR005471">
    <property type="entry name" value="Tscrpt_reg_IclR_N"/>
</dbReference>
<dbReference type="SUPFAM" id="SSF55781">
    <property type="entry name" value="GAF domain-like"/>
    <property type="match status" value="1"/>
</dbReference>
<dbReference type="InterPro" id="IPR050707">
    <property type="entry name" value="HTH_MetabolicPath_Reg"/>
</dbReference>
<gene>
    <name evidence="6" type="ORF">FHR21_002588</name>
</gene>
<protein>
    <submittedName>
        <fullName evidence="6">DNA-binding IclR family transcriptional regulator</fullName>
    </submittedName>
</protein>
<evidence type="ECO:0000256" key="2">
    <source>
        <dbReference type="ARBA" id="ARBA00023125"/>
    </source>
</evidence>
<reference evidence="6 7" key="1">
    <citation type="submission" date="2020-08" db="EMBL/GenBank/DDBJ databases">
        <title>Genomic Encyclopedia of Type Strains, Phase IV (KMG-IV): sequencing the most valuable type-strain genomes for metagenomic binning, comparative biology and taxonomic classification.</title>
        <authorList>
            <person name="Goeker M."/>
        </authorList>
    </citation>
    <scope>NUCLEOTIDE SEQUENCE [LARGE SCALE GENOMIC DNA]</scope>
    <source>
        <strain evidence="6 7">DSM 27163</strain>
    </source>
</reference>
<keyword evidence="2 6" id="KW-0238">DNA-binding</keyword>
<evidence type="ECO:0000313" key="6">
    <source>
        <dbReference type="EMBL" id="MBB5707225.1"/>
    </source>
</evidence>
<dbReference type="PROSITE" id="PS51077">
    <property type="entry name" value="HTH_ICLR"/>
    <property type="match status" value="1"/>
</dbReference>
<evidence type="ECO:0000256" key="1">
    <source>
        <dbReference type="ARBA" id="ARBA00023015"/>
    </source>
</evidence>
<accession>A0A7W9B6L0</accession>
<dbReference type="GO" id="GO:0003700">
    <property type="term" value="F:DNA-binding transcription factor activity"/>
    <property type="evidence" value="ECO:0007669"/>
    <property type="project" value="TreeGrafter"/>
</dbReference>
<dbReference type="InterPro" id="IPR014757">
    <property type="entry name" value="Tscrpt_reg_IclR_C"/>
</dbReference>
<dbReference type="RefSeq" id="WP_221235163.1">
    <property type="nucleotide sequence ID" value="NZ_JACIJH010000008.1"/>
</dbReference>
<name>A0A7W9B6L0_9SPHN</name>
<proteinExistence type="predicted"/>
<dbReference type="EMBL" id="JACIJH010000008">
    <property type="protein sequence ID" value="MBB5707225.1"/>
    <property type="molecule type" value="Genomic_DNA"/>
</dbReference>
<keyword evidence="7" id="KW-1185">Reference proteome</keyword>
<dbReference type="PANTHER" id="PTHR30136">
    <property type="entry name" value="HELIX-TURN-HELIX TRANSCRIPTIONAL REGULATOR, ICLR FAMILY"/>
    <property type="match status" value="1"/>
</dbReference>
<dbReference type="GO" id="GO:0003677">
    <property type="term" value="F:DNA binding"/>
    <property type="evidence" value="ECO:0007669"/>
    <property type="project" value="UniProtKB-KW"/>
</dbReference>
<dbReference type="Pfam" id="PF09339">
    <property type="entry name" value="HTH_IclR"/>
    <property type="match status" value="1"/>
</dbReference>
<sequence length="253" mass="27931">MEVCNPFQANKTMIVRQAANALEILEYFARRLKPATPAEIAEDLGWPRSSTFKLVGTLASKGYLYEPRARGGYYPSPRWLVLAEAVASAEPLPDQYQRLAQDLMRATGETVAVSAPAGIHATFIDVAESPQPVRYFAKVGDRVPIHATSAGRALLAQMPPEERQRLYRKIEFVRYAPTTPDSPEAVERRLEEAAAMGWHQSNTEYTPDLAGVALPLPGSDRRLSVVVVGPVSRCLERRPETAAIVAKHLAQLR</sequence>
<evidence type="ECO:0000256" key="3">
    <source>
        <dbReference type="ARBA" id="ARBA00023163"/>
    </source>
</evidence>
<evidence type="ECO:0000259" key="5">
    <source>
        <dbReference type="PROSITE" id="PS51078"/>
    </source>
</evidence>
<evidence type="ECO:0000259" key="4">
    <source>
        <dbReference type="PROSITE" id="PS51077"/>
    </source>
</evidence>
<dbReference type="InterPro" id="IPR029016">
    <property type="entry name" value="GAF-like_dom_sf"/>
</dbReference>
<evidence type="ECO:0000313" key="7">
    <source>
        <dbReference type="Proteomes" id="UP000537161"/>
    </source>
</evidence>
<dbReference type="Gene3D" id="3.30.450.40">
    <property type="match status" value="1"/>
</dbReference>
<dbReference type="InterPro" id="IPR036390">
    <property type="entry name" value="WH_DNA-bd_sf"/>
</dbReference>
<keyword evidence="1" id="KW-0805">Transcription regulation</keyword>
<dbReference type="Gene3D" id="1.10.10.10">
    <property type="entry name" value="Winged helix-like DNA-binding domain superfamily/Winged helix DNA-binding domain"/>
    <property type="match status" value="1"/>
</dbReference>
<keyword evidence="3" id="KW-0804">Transcription</keyword>
<comment type="caution">
    <text evidence="6">The sequence shown here is derived from an EMBL/GenBank/DDBJ whole genome shotgun (WGS) entry which is preliminary data.</text>
</comment>
<dbReference type="PANTHER" id="PTHR30136:SF35">
    <property type="entry name" value="HTH-TYPE TRANSCRIPTIONAL REGULATOR RV1719"/>
    <property type="match status" value="1"/>
</dbReference>
<feature type="domain" description="IclR-ED" evidence="5">
    <location>
        <begin position="78"/>
        <end position="253"/>
    </location>
</feature>
<feature type="domain" description="HTH iclR-type" evidence="4">
    <location>
        <begin position="15"/>
        <end position="77"/>
    </location>
</feature>
<dbReference type="Pfam" id="PF01614">
    <property type="entry name" value="IclR_C"/>
    <property type="match status" value="1"/>
</dbReference>
<dbReference type="SUPFAM" id="SSF46785">
    <property type="entry name" value="Winged helix' DNA-binding domain"/>
    <property type="match status" value="1"/>
</dbReference>
<dbReference type="PROSITE" id="PS51078">
    <property type="entry name" value="ICLR_ED"/>
    <property type="match status" value="1"/>
</dbReference>
<dbReference type="GO" id="GO:0045892">
    <property type="term" value="P:negative regulation of DNA-templated transcription"/>
    <property type="evidence" value="ECO:0007669"/>
    <property type="project" value="TreeGrafter"/>
</dbReference>
<dbReference type="AlphaFoldDB" id="A0A7W9B6L0"/>
<organism evidence="6 7">
    <name type="scientific">Sphingopyxis panaciterrulae</name>
    <dbReference type="NCBI Taxonomy" id="462372"/>
    <lineage>
        <taxon>Bacteria</taxon>
        <taxon>Pseudomonadati</taxon>
        <taxon>Pseudomonadota</taxon>
        <taxon>Alphaproteobacteria</taxon>
        <taxon>Sphingomonadales</taxon>
        <taxon>Sphingomonadaceae</taxon>
        <taxon>Sphingopyxis</taxon>
    </lineage>
</organism>
<dbReference type="SMART" id="SM00346">
    <property type="entry name" value="HTH_ICLR"/>
    <property type="match status" value="1"/>
</dbReference>
<dbReference type="Proteomes" id="UP000537161">
    <property type="component" value="Unassembled WGS sequence"/>
</dbReference>